<comment type="caution">
    <text evidence="5">The sequence shown here is derived from an EMBL/GenBank/DDBJ whole genome shotgun (WGS) entry which is preliminary data.</text>
</comment>
<dbReference type="PANTHER" id="PTHR10720:SF0">
    <property type="entry name" value="HEME OXYGENASE"/>
    <property type="match status" value="1"/>
</dbReference>
<keyword evidence="6" id="KW-1185">Reference proteome</keyword>
<dbReference type="AlphaFoldDB" id="I0Z0H3"/>
<keyword evidence="3" id="KW-0408">Iron</keyword>
<dbReference type="PANTHER" id="PTHR10720">
    <property type="entry name" value="HEME OXYGENASE"/>
    <property type="match status" value="1"/>
</dbReference>
<evidence type="ECO:0000313" key="6">
    <source>
        <dbReference type="Proteomes" id="UP000007264"/>
    </source>
</evidence>
<evidence type="ECO:0000313" key="5">
    <source>
        <dbReference type="EMBL" id="EIE24142.1"/>
    </source>
</evidence>
<dbReference type="Gene3D" id="1.20.910.10">
    <property type="entry name" value="Heme oxygenase-like"/>
    <property type="match status" value="1"/>
</dbReference>
<keyword evidence="4" id="KW-0472">Membrane</keyword>
<evidence type="ECO:0000256" key="1">
    <source>
        <dbReference type="ARBA" id="ARBA00022617"/>
    </source>
</evidence>
<dbReference type="STRING" id="574566.I0Z0H3"/>
<evidence type="ECO:0000256" key="2">
    <source>
        <dbReference type="ARBA" id="ARBA00022723"/>
    </source>
</evidence>
<dbReference type="eggNOG" id="KOG4480">
    <property type="taxonomic scope" value="Eukaryota"/>
</dbReference>
<name>I0Z0H3_COCSC</name>
<dbReference type="RefSeq" id="XP_005648686.1">
    <property type="nucleotide sequence ID" value="XM_005648629.1"/>
</dbReference>
<sequence>MAAETSQVKADNASLVEQMKQISKKSHNETWRARGGTPTPPVKAYLDHLAEISERDPVLLVAHAYTQQMALLAGGQRISKFIRSTLPKVDGDEGVSVFAFKESVPQLKSDYTEAVNALGTQLDEETVNRILQEHVRVFELNNKVIASFPVRARHSIQAVLRMLPPELLLCIFAATFAVGMMCLLPHFNAFAAWLDGKMVAPDVEGPSAAAERAEL</sequence>
<dbReference type="InterPro" id="IPR016084">
    <property type="entry name" value="Haem_Oase-like_multi-hlx"/>
</dbReference>
<feature type="transmembrane region" description="Helical" evidence="4">
    <location>
        <begin position="167"/>
        <end position="187"/>
    </location>
</feature>
<dbReference type="KEGG" id="csl:COCSUDRAFT_62659"/>
<dbReference type="GO" id="GO:0004392">
    <property type="term" value="F:heme oxygenase (decyclizing) activity"/>
    <property type="evidence" value="ECO:0007669"/>
    <property type="project" value="InterPro"/>
</dbReference>
<dbReference type="GO" id="GO:0046872">
    <property type="term" value="F:metal ion binding"/>
    <property type="evidence" value="ECO:0007669"/>
    <property type="project" value="UniProtKB-KW"/>
</dbReference>
<keyword evidence="4" id="KW-0812">Transmembrane</keyword>
<dbReference type="InterPro" id="IPR016053">
    <property type="entry name" value="Haem_Oase-like"/>
</dbReference>
<proteinExistence type="predicted"/>
<dbReference type="GO" id="GO:0006788">
    <property type="term" value="P:heme oxidation"/>
    <property type="evidence" value="ECO:0007669"/>
    <property type="project" value="InterPro"/>
</dbReference>
<dbReference type="InterPro" id="IPR002051">
    <property type="entry name" value="Haem_Oase"/>
</dbReference>
<protein>
    <submittedName>
        <fullName evidence="5">Heme oxygenase-like protein</fullName>
    </submittedName>
</protein>
<keyword evidence="1" id="KW-0349">Heme</keyword>
<dbReference type="Proteomes" id="UP000007264">
    <property type="component" value="Unassembled WGS sequence"/>
</dbReference>
<keyword evidence="4" id="KW-1133">Transmembrane helix</keyword>
<evidence type="ECO:0000256" key="4">
    <source>
        <dbReference type="SAM" id="Phobius"/>
    </source>
</evidence>
<reference evidence="5 6" key="1">
    <citation type="journal article" date="2012" name="Genome Biol.">
        <title>The genome of the polar eukaryotic microalga coccomyxa subellipsoidea reveals traits of cold adaptation.</title>
        <authorList>
            <person name="Blanc G."/>
            <person name="Agarkova I."/>
            <person name="Grimwood J."/>
            <person name="Kuo A."/>
            <person name="Brueggeman A."/>
            <person name="Dunigan D."/>
            <person name="Gurnon J."/>
            <person name="Ladunga I."/>
            <person name="Lindquist E."/>
            <person name="Lucas S."/>
            <person name="Pangilinan J."/>
            <person name="Proschold T."/>
            <person name="Salamov A."/>
            <person name="Schmutz J."/>
            <person name="Weeks D."/>
            <person name="Yamada T."/>
            <person name="Claverie J.M."/>
            <person name="Grigoriev I."/>
            <person name="Van Etten J."/>
            <person name="Lomsadze A."/>
            <person name="Borodovsky M."/>
        </authorList>
    </citation>
    <scope>NUCLEOTIDE SEQUENCE [LARGE SCALE GENOMIC DNA]</scope>
    <source>
        <strain evidence="5 6">C-169</strain>
    </source>
</reference>
<keyword evidence="2" id="KW-0479">Metal-binding</keyword>
<accession>I0Z0H3</accession>
<dbReference type="GeneID" id="17042140"/>
<dbReference type="Pfam" id="PF01126">
    <property type="entry name" value="Heme_oxygenase"/>
    <property type="match status" value="1"/>
</dbReference>
<gene>
    <name evidence="5" type="ORF">COCSUDRAFT_62659</name>
</gene>
<dbReference type="SUPFAM" id="SSF48613">
    <property type="entry name" value="Heme oxygenase-like"/>
    <property type="match status" value="1"/>
</dbReference>
<organism evidence="5 6">
    <name type="scientific">Coccomyxa subellipsoidea (strain C-169)</name>
    <name type="common">Green microalga</name>
    <dbReference type="NCBI Taxonomy" id="574566"/>
    <lineage>
        <taxon>Eukaryota</taxon>
        <taxon>Viridiplantae</taxon>
        <taxon>Chlorophyta</taxon>
        <taxon>core chlorophytes</taxon>
        <taxon>Trebouxiophyceae</taxon>
        <taxon>Trebouxiophyceae incertae sedis</taxon>
        <taxon>Coccomyxaceae</taxon>
        <taxon>Coccomyxa</taxon>
        <taxon>Coccomyxa subellipsoidea</taxon>
    </lineage>
</organism>
<dbReference type="EMBL" id="AGSI01000006">
    <property type="protein sequence ID" value="EIE24142.1"/>
    <property type="molecule type" value="Genomic_DNA"/>
</dbReference>
<dbReference type="CDD" id="cd19165">
    <property type="entry name" value="HemeO"/>
    <property type="match status" value="1"/>
</dbReference>
<evidence type="ECO:0000256" key="3">
    <source>
        <dbReference type="ARBA" id="ARBA00023004"/>
    </source>
</evidence>
<dbReference type="OrthoDB" id="652091at2759"/>